<protein>
    <recommendedName>
        <fullName evidence="4">DUF4173 domain-containing protein</fullName>
    </recommendedName>
</protein>
<feature type="transmembrane region" description="Helical" evidence="1">
    <location>
        <begin position="23"/>
        <end position="41"/>
    </location>
</feature>
<feature type="transmembrane region" description="Helical" evidence="1">
    <location>
        <begin position="274"/>
        <end position="293"/>
    </location>
</feature>
<name>A0A916NIV5_9FLAO</name>
<dbReference type="EMBL" id="OU015584">
    <property type="protein sequence ID" value="CAG5084998.1"/>
    <property type="molecule type" value="Genomic_DNA"/>
</dbReference>
<dbReference type="AlphaFoldDB" id="A0A916NIV5"/>
<feature type="transmembrane region" description="Helical" evidence="1">
    <location>
        <begin position="305"/>
        <end position="326"/>
    </location>
</feature>
<feature type="transmembrane region" description="Helical" evidence="1">
    <location>
        <begin position="96"/>
        <end position="114"/>
    </location>
</feature>
<accession>A0A916NIV5</accession>
<feature type="transmembrane region" description="Helical" evidence="1">
    <location>
        <begin position="53"/>
        <end position="76"/>
    </location>
</feature>
<feature type="transmembrane region" description="Helical" evidence="1">
    <location>
        <begin position="175"/>
        <end position="193"/>
    </location>
</feature>
<sequence>MKTTDKIILLSGLLFGVLFYEQAAGINFFIFSLVQVIGLYFTTPSERKTRNWWLVFAGANISAVGILLYGAQLGVWTNVISLFVLAGLSIEPRSSLVISIFHSLYTVVTGVVHIMTDFVSKTMEKSDWKEHSRLFKNVVIGAVSFGIAMIFVALYRNSNAAFKELTDQIDLSFISAEWIVFTVFGYYLVYLMYRPRKIKQVEEYDTVTSNQLNEEATGITAKWMSVQSENTWARTLLLMLNILLIVVLISELMYELGWVDLVDEVGHSANVHKGVNALIFSIVLAVAVILFFFQGRLNFVKENQWLRVLAVLWIFQNVALVLLTAWKNWMYVEEYFLTYKRIGVFIYLICCVIGLIYTYIKVTGAKSNWFLVRRVGWTIYATLLITPIVNWDQLIIEYNFSQAAGNPQNLDVEYLLDLPESNYPLIYERLADFRTYFPEEWDQRYIHLNEFYTEASSRDWRSFNFRTFNALTTKKQTYEISYEY</sequence>
<dbReference type="InterPro" id="IPR025291">
    <property type="entry name" value="DUF4153"/>
</dbReference>
<evidence type="ECO:0000256" key="1">
    <source>
        <dbReference type="SAM" id="Phobius"/>
    </source>
</evidence>
<proteinExistence type="predicted"/>
<evidence type="ECO:0008006" key="4">
    <source>
        <dbReference type="Google" id="ProtNLM"/>
    </source>
</evidence>
<dbReference type="KEGG" id="ptan:CRYO30217_02620"/>
<feature type="transmembrane region" description="Helical" evidence="1">
    <location>
        <begin position="134"/>
        <end position="155"/>
    </location>
</feature>
<dbReference type="Proteomes" id="UP000683507">
    <property type="component" value="Chromosome"/>
</dbReference>
<dbReference type="Pfam" id="PF13687">
    <property type="entry name" value="DUF4153"/>
    <property type="match status" value="1"/>
</dbReference>
<keyword evidence="3" id="KW-1185">Reference proteome</keyword>
<evidence type="ECO:0000313" key="2">
    <source>
        <dbReference type="EMBL" id="CAG5084998.1"/>
    </source>
</evidence>
<keyword evidence="1" id="KW-1133">Transmembrane helix</keyword>
<keyword evidence="1" id="KW-0812">Transmembrane</keyword>
<evidence type="ECO:0000313" key="3">
    <source>
        <dbReference type="Proteomes" id="UP000683507"/>
    </source>
</evidence>
<keyword evidence="1" id="KW-0472">Membrane</keyword>
<dbReference type="RefSeq" id="WP_258542838.1">
    <property type="nucleotide sequence ID" value="NZ_OU015584.1"/>
</dbReference>
<gene>
    <name evidence="2" type="ORF">CRYO30217_02620</name>
</gene>
<reference evidence="2" key="1">
    <citation type="submission" date="2021-04" db="EMBL/GenBank/DDBJ databases">
        <authorList>
            <person name="Rodrigo-Torres L."/>
            <person name="Arahal R. D."/>
            <person name="Lucena T."/>
        </authorList>
    </citation>
    <scope>NUCLEOTIDE SEQUENCE</scope>
    <source>
        <strain evidence="2">AS29M-1</strain>
    </source>
</reference>
<feature type="transmembrane region" description="Helical" evidence="1">
    <location>
        <begin position="232"/>
        <end position="254"/>
    </location>
</feature>
<feature type="transmembrane region" description="Helical" evidence="1">
    <location>
        <begin position="338"/>
        <end position="359"/>
    </location>
</feature>
<organism evidence="2 3">
    <name type="scientific">Parvicella tangerina</name>
    <dbReference type="NCBI Taxonomy" id="2829795"/>
    <lineage>
        <taxon>Bacteria</taxon>
        <taxon>Pseudomonadati</taxon>
        <taxon>Bacteroidota</taxon>
        <taxon>Flavobacteriia</taxon>
        <taxon>Flavobacteriales</taxon>
        <taxon>Parvicellaceae</taxon>
        <taxon>Parvicella</taxon>
    </lineage>
</organism>